<protein>
    <submittedName>
        <fullName evidence="4">Uncharacterized protein</fullName>
    </submittedName>
</protein>
<comment type="caution">
    <text evidence="4">The sequence shown here is derived from an EMBL/GenBank/DDBJ whole genome shotgun (WGS) entry which is preliminary data.</text>
</comment>
<gene>
    <name evidence="4" type="ORF">ABG768_022206</name>
</gene>
<dbReference type="PANTHER" id="PTHR24171">
    <property type="entry name" value="ANKYRIN REPEAT DOMAIN-CONTAINING PROTEIN 39-RELATED"/>
    <property type="match status" value="1"/>
</dbReference>
<proteinExistence type="predicted"/>
<keyword evidence="2 3" id="KW-0040">ANK repeat</keyword>
<organism evidence="4 5">
    <name type="scientific">Culter alburnus</name>
    <name type="common">Topmouth culter</name>
    <dbReference type="NCBI Taxonomy" id="194366"/>
    <lineage>
        <taxon>Eukaryota</taxon>
        <taxon>Metazoa</taxon>
        <taxon>Chordata</taxon>
        <taxon>Craniata</taxon>
        <taxon>Vertebrata</taxon>
        <taxon>Euteleostomi</taxon>
        <taxon>Actinopterygii</taxon>
        <taxon>Neopterygii</taxon>
        <taxon>Teleostei</taxon>
        <taxon>Ostariophysi</taxon>
        <taxon>Cypriniformes</taxon>
        <taxon>Xenocyprididae</taxon>
        <taxon>Xenocypridinae</taxon>
        <taxon>Culter</taxon>
    </lineage>
</organism>
<sequence length="244" mass="27165">MGVCFSRKKVPDKVYRYWSAIASSLRLGWIGTDNIKTEMKTCQLALFPNLLNSSAVEEDYLGLEEHFREGVDVSCGDERRRTPLHVAAGEGYAGTVHFLLQQGADVNAFDCDGQNPLRDAICSKSLEVVEMLISAGARLEKSPEEFGAEMCYLACLGEKEEMEAWKKTGVSFNVSDAHGRTPLHVAVSTNQPEMVKFCISNGSDLEQRDKRNNRPVDDAQRLGLQHLVELLSPQALWLKQATEQ</sequence>
<dbReference type="PROSITE" id="PS50297">
    <property type="entry name" value="ANK_REP_REGION"/>
    <property type="match status" value="3"/>
</dbReference>
<accession>A0AAW2AL39</accession>
<reference evidence="4 5" key="1">
    <citation type="submission" date="2024-05" db="EMBL/GenBank/DDBJ databases">
        <title>A high-quality chromosomal-level genome assembly of Topmouth culter (Culter alburnus).</title>
        <authorList>
            <person name="Zhao H."/>
        </authorList>
    </citation>
    <scope>NUCLEOTIDE SEQUENCE [LARGE SCALE GENOMIC DNA]</scope>
    <source>
        <strain evidence="4">CATC2023</strain>
        <tissue evidence="4">Muscle</tissue>
    </source>
</reference>
<feature type="repeat" description="ANK" evidence="3">
    <location>
        <begin position="79"/>
        <end position="111"/>
    </location>
</feature>
<dbReference type="SMART" id="SM00248">
    <property type="entry name" value="ANK"/>
    <property type="match status" value="3"/>
</dbReference>
<dbReference type="EMBL" id="JAWDJR010000005">
    <property type="protein sequence ID" value="KAK9974097.1"/>
    <property type="molecule type" value="Genomic_DNA"/>
</dbReference>
<name>A0AAW2AL39_CULAL</name>
<keyword evidence="1" id="KW-0677">Repeat</keyword>
<dbReference type="Gene3D" id="1.25.40.20">
    <property type="entry name" value="Ankyrin repeat-containing domain"/>
    <property type="match status" value="2"/>
</dbReference>
<evidence type="ECO:0000313" key="4">
    <source>
        <dbReference type="EMBL" id="KAK9974097.1"/>
    </source>
</evidence>
<evidence type="ECO:0000313" key="5">
    <source>
        <dbReference type="Proteomes" id="UP001479290"/>
    </source>
</evidence>
<dbReference type="InterPro" id="IPR036770">
    <property type="entry name" value="Ankyrin_rpt-contain_sf"/>
</dbReference>
<dbReference type="Pfam" id="PF12796">
    <property type="entry name" value="Ank_2"/>
    <property type="match status" value="1"/>
</dbReference>
<dbReference type="Proteomes" id="UP001479290">
    <property type="component" value="Unassembled WGS sequence"/>
</dbReference>
<feature type="repeat" description="ANK" evidence="3">
    <location>
        <begin position="112"/>
        <end position="144"/>
    </location>
</feature>
<keyword evidence="5" id="KW-1185">Reference proteome</keyword>
<evidence type="ECO:0000256" key="2">
    <source>
        <dbReference type="ARBA" id="ARBA00023043"/>
    </source>
</evidence>
<evidence type="ECO:0000256" key="3">
    <source>
        <dbReference type="PROSITE-ProRule" id="PRU00023"/>
    </source>
</evidence>
<dbReference type="PROSITE" id="PS50088">
    <property type="entry name" value="ANK_REPEAT"/>
    <property type="match status" value="3"/>
</dbReference>
<dbReference type="Pfam" id="PF13857">
    <property type="entry name" value="Ank_5"/>
    <property type="match status" value="1"/>
</dbReference>
<feature type="repeat" description="ANK" evidence="3">
    <location>
        <begin position="178"/>
        <end position="210"/>
    </location>
</feature>
<dbReference type="InterPro" id="IPR002110">
    <property type="entry name" value="Ankyrin_rpt"/>
</dbReference>
<dbReference type="SUPFAM" id="SSF48403">
    <property type="entry name" value="Ankyrin repeat"/>
    <property type="match status" value="1"/>
</dbReference>
<evidence type="ECO:0000256" key="1">
    <source>
        <dbReference type="ARBA" id="ARBA00022737"/>
    </source>
</evidence>
<dbReference type="AlphaFoldDB" id="A0AAW2AL39"/>